<dbReference type="Proteomes" id="UP000298416">
    <property type="component" value="Unassembled WGS sequence"/>
</dbReference>
<name>A0A8X8Y8C0_SALSN</name>
<feature type="signal peptide" evidence="1">
    <location>
        <begin position="1"/>
        <end position="26"/>
    </location>
</feature>
<keyword evidence="1" id="KW-0732">Signal</keyword>
<reference evidence="2" key="1">
    <citation type="submission" date="2018-01" db="EMBL/GenBank/DDBJ databases">
        <authorList>
            <person name="Mao J.F."/>
        </authorList>
    </citation>
    <scope>NUCLEOTIDE SEQUENCE</scope>
    <source>
        <strain evidence="2">Huo1</strain>
        <tissue evidence="2">Leaf</tissue>
    </source>
</reference>
<proteinExistence type="predicted"/>
<keyword evidence="3" id="KW-1185">Reference proteome</keyword>
<reference evidence="2" key="2">
    <citation type="submission" date="2020-08" db="EMBL/GenBank/DDBJ databases">
        <title>Plant Genome Project.</title>
        <authorList>
            <person name="Zhang R.-G."/>
        </authorList>
    </citation>
    <scope>NUCLEOTIDE SEQUENCE</scope>
    <source>
        <strain evidence="2">Huo1</strain>
        <tissue evidence="2">Leaf</tissue>
    </source>
</reference>
<gene>
    <name evidence="2" type="ORF">SASPL_112204</name>
</gene>
<comment type="caution">
    <text evidence="2">The sequence shown here is derived from an EMBL/GenBank/DDBJ whole genome shotgun (WGS) entry which is preliminary data.</text>
</comment>
<evidence type="ECO:0008006" key="4">
    <source>
        <dbReference type="Google" id="ProtNLM"/>
    </source>
</evidence>
<accession>A0A8X8Y8C0</accession>
<feature type="chain" id="PRO_5036478241" description="Dirigent protein" evidence="1">
    <location>
        <begin position="27"/>
        <end position="137"/>
    </location>
</feature>
<dbReference type="AlphaFoldDB" id="A0A8X8Y8C0"/>
<protein>
    <recommendedName>
        <fullName evidence="4">Dirigent protein</fullName>
    </recommendedName>
</protein>
<dbReference type="EMBL" id="PNBA02000004">
    <property type="protein sequence ID" value="KAG6427956.1"/>
    <property type="molecule type" value="Genomic_DNA"/>
</dbReference>
<evidence type="ECO:0000313" key="3">
    <source>
        <dbReference type="Proteomes" id="UP000298416"/>
    </source>
</evidence>
<organism evidence="2">
    <name type="scientific">Salvia splendens</name>
    <name type="common">Scarlet sage</name>
    <dbReference type="NCBI Taxonomy" id="180675"/>
    <lineage>
        <taxon>Eukaryota</taxon>
        <taxon>Viridiplantae</taxon>
        <taxon>Streptophyta</taxon>
        <taxon>Embryophyta</taxon>
        <taxon>Tracheophyta</taxon>
        <taxon>Spermatophyta</taxon>
        <taxon>Magnoliopsida</taxon>
        <taxon>eudicotyledons</taxon>
        <taxon>Gunneridae</taxon>
        <taxon>Pentapetalae</taxon>
        <taxon>asterids</taxon>
        <taxon>lamiids</taxon>
        <taxon>Lamiales</taxon>
        <taxon>Lamiaceae</taxon>
        <taxon>Nepetoideae</taxon>
        <taxon>Mentheae</taxon>
        <taxon>Salviinae</taxon>
        <taxon>Salvia</taxon>
        <taxon>Salvia subgen. Calosphace</taxon>
        <taxon>core Calosphace</taxon>
    </lineage>
</organism>
<evidence type="ECO:0000313" key="2">
    <source>
        <dbReference type="EMBL" id="KAG6427956.1"/>
    </source>
</evidence>
<evidence type="ECO:0000256" key="1">
    <source>
        <dbReference type="SAM" id="SignalP"/>
    </source>
</evidence>
<sequence length="137" mass="15142">MYQSTMHGRILSFLLLILLAAVEIHATVVLSPAPQPQPPNSFSMYGATPGSLHPQGTLNVRGDARRDARKQRSRSRVCFSVKNVVQHACVCLRGLMETSSCAIVTITGRLREEDPNALDYLIMNYLSLDVCKLLCLL</sequence>